<evidence type="ECO:0000256" key="5">
    <source>
        <dbReference type="ARBA" id="ARBA00023136"/>
    </source>
</evidence>
<dbReference type="SUPFAM" id="SSF103473">
    <property type="entry name" value="MFS general substrate transporter"/>
    <property type="match status" value="1"/>
</dbReference>
<evidence type="ECO:0000313" key="7">
    <source>
        <dbReference type="EMBL" id="RUO95834.1"/>
    </source>
</evidence>
<dbReference type="FunFam" id="1.20.1250.20:FF:000013">
    <property type="entry name" value="MFS general substrate transporter"/>
    <property type="match status" value="1"/>
</dbReference>
<feature type="transmembrane region" description="Helical" evidence="6">
    <location>
        <begin position="106"/>
        <end position="130"/>
    </location>
</feature>
<dbReference type="Pfam" id="PF07690">
    <property type="entry name" value="MFS_1"/>
    <property type="match status" value="1"/>
</dbReference>
<reference evidence="7 8" key="1">
    <citation type="journal article" date="2018" name="New Phytol.">
        <title>Phylogenomics of Endogonaceae and evolution of mycorrhizas within Mucoromycota.</title>
        <authorList>
            <person name="Chang Y."/>
            <person name="Desiro A."/>
            <person name="Na H."/>
            <person name="Sandor L."/>
            <person name="Lipzen A."/>
            <person name="Clum A."/>
            <person name="Barry K."/>
            <person name="Grigoriev I.V."/>
            <person name="Martin F.M."/>
            <person name="Stajich J.E."/>
            <person name="Smith M.E."/>
            <person name="Bonito G."/>
            <person name="Spatafora J.W."/>
        </authorList>
    </citation>
    <scope>NUCLEOTIDE SEQUENCE [LARGE SCALE GENOMIC DNA]</scope>
    <source>
        <strain evidence="7 8">GMNB39</strain>
    </source>
</reference>
<protein>
    <submittedName>
        <fullName evidence="7">Major facilitator superfamily domain-containing protein</fullName>
    </submittedName>
</protein>
<keyword evidence="2" id="KW-0813">Transport</keyword>
<dbReference type="OrthoDB" id="2985014at2759"/>
<dbReference type="EMBL" id="RBNI01025418">
    <property type="protein sequence ID" value="RUO95834.1"/>
    <property type="molecule type" value="Genomic_DNA"/>
</dbReference>
<keyword evidence="3 6" id="KW-0812">Transmembrane</keyword>
<feature type="transmembrane region" description="Helical" evidence="6">
    <location>
        <begin position="173"/>
        <end position="190"/>
    </location>
</feature>
<comment type="subcellular location">
    <subcellularLocation>
        <location evidence="1">Membrane</location>
        <topology evidence="1">Multi-pass membrane protein</topology>
    </subcellularLocation>
</comment>
<accession>A0A432ZZD3</accession>
<organism evidence="7 8">
    <name type="scientific">Jimgerdemannia flammicorona</name>
    <dbReference type="NCBI Taxonomy" id="994334"/>
    <lineage>
        <taxon>Eukaryota</taxon>
        <taxon>Fungi</taxon>
        <taxon>Fungi incertae sedis</taxon>
        <taxon>Mucoromycota</taxon>
        <taxon>Mucoromycotina</taxon>
        <taxon>Endogonomycetes</taxon>
        <taxon>Endogonales</taxon>
        <taxon>Endogonaceae</taxon>
        <taxon>Jimgerdemannia</taxon>
    </lineage>
</organism>
<keyword evidence="4 6" id="KW-1133">Transmembrane helix</keyword>
<feature type="transmembrane region" description="Helical" evidence="6">
    <location>
        <begin position="231"/>
        <end position="253"/>
    </location>
</feature>
<feature type="transmembrane region" description="Helical" evidence="6">
    <location>
        <begin position="196"/>
        <end position="219"/>
    </location>
</feature>
<evidence type="ECO:0000256" key="3">
    <source>
        <dbReference type="ARBA" id="ARBA00022692"/>
    </source>
</evidence>
<evidence type="ECO:0000256" key="1">
    <source>
        <dbReference type="ARBA" id="ARBA00004141"/>
    </source>
</evidence>
<evidence type="ECO:0000256" key="4">
    <source>
        <dbReference type="ARBA" id="ARBA00022989"/>
    </source>
</evidence>
<dbReference type="GO" id="GO:0016020">
    <property type="term" value="C:membrane"/>
    <property type="evidence" value="ECO:0007669"/>
    <property type="project" value="UniProtKB-SubCell"/>
</dbReference>
<keyword evidence="5 6" id="KW-0472">Membrane</keyword>
<dbReference type="AlphaFoldDB" id="A0A432ZZD3"/>
<dbReference type="GO" id="GO:0022857">
    <property type="term" value="F:transmembrane transporter activity"/>
    <property type="evidence" value="ECO:0007669"/>
    <property type="project" value="InterPro"/>
</dbReference>
<dbReference type="PANTHER" id="PTHR43791:SF36">
    <property type="entry name" value="TRANSPORTER, PUTATIVE (AFU_ORTHOLOGUE AFUA_6G08340)-RELATED"/>
    <property type="match status" value="1"/>
</dbReference>
<evidence type="ECO:0000256" key="2">
    <source>
        <dbReference type="ARBA" id="ARBA00022448"/>
    </source>
</evidence>
<gene>
    <name evidence="7" type="ORF">BC936DRAFT_143131</name>
</gene>
<feature type="transmembrane region" description="Helical" evidence="6">
    <location>
        <begin position="34"/>
        <end position="57"/>
    </location>
</feature>
<comment type="caution">
    <text evidence="7">The sequence shown here is derived from an EMBL/GenBank/DDBJ whole genome shotgun (WGS) entry which is preliminary data.</text>
</comment>
<evidence type="ECO:0000313" key="8">
    <source>
        <dbReference type="Proteomes" id="UP000268093"/>
    </source>
</evidence>
<feature type="transmembrane region" description="Helical" evidence="6">
    <location>
        <begin position="259"/>
        <end position="283"/>
    </location>
</feature>
<name>A0A432ZZD3_9FUNG</name>
<keyword evidence="8" id="KW-1185">Reference proteome</keyword>
<dbReference type="Gene3D" id="1.20.1250.20">
    <property type="entry name" value="MFS general substrate transporter like domains"/>
    <property type="match status" value="2"/>
</dbReference>
<dbReference type="InterPro" id="IPR036259">
    <property type="entry name" value="MFS_trans_sf"/>
</dbReference>
<proteinExistence type="predicted"/>
<dbReference type="PANTHER" id="PTHR43791">
    <property type="entry name" value="PERMEASE-RELATED"/>
    <property type="match status" value="1"/>
</dbReference>
<dbReference type="InterPro" id="IPR011701">
    <property type="entry name" value="MFS"/>
</dbReference>
<dbReference type="Proteomes" id="UP000268093">
    <property type="component" value="Unassembled WGS sequence"/>
</dbReference>
<sequence>MTLLTSFAGLAFCRFLLGAFEAGLFPGVIYYMSLWYPKRVIEGLPTIILAIVLVFILPDSPEKAKFLTEEERSYAIRRLSADAGVAHDNSWSWGQVWSVFTDWKTYVYMVIYLSGTSALQGVTLFLPSIINGLGKWSKITSQLLTTPPYFAAFLGTLFLGWSSDKLLERAFHMVGNNLFTMAGFLILMFVDSSLVGVTYFGAIIVTIGVYANVAVKITWFTNNYGGLTRRAVASAAIVSVGTIGGAIGGQIYYDEPRYFGGNTIAISCMAAQTLCVVILRFVFMYENSRRERLTEEEKAAEIAKYGGVELAGDRHPDFRYTL</sequence>
<feature type="transmembrane region" description="Helical" evidence="6">
    <location>
        <begin position="142"/>
        <end position="161"/>
    </location>
</feature>
<evidence type="ECO:0000256" key="6">
    <source>
        <dbReference type="SAM" id="Phobius"/>
    </source>
</evidence>